<name>A0A2W0C0E0_9BACL</name>
<accession>A0A2W0C0E0</accession>
<evidence type="ECO:0000313" key="1">
    <source>
        <dbReference type="EMBL" id="PYY25673.1"/>
    </source>
</evidence>
<dbReference type="OrthoDB" id="210273at2"/>
<reference evidence="1 2" key="1">
    <citation type="submission" date="2018-01" db="EMBL/GenBank/DDBJ databases">
        <title>Genome sequence of the PGP bacterium Paenibacillus illinoisensis E3.</title>
        <authorList>
            <person name="Rolli E."/>
            <person name="Marasco R."/>
            <person name="Bessem C."/>
            <person name="Michoud G."/>
            <person name="Gaiarsa S."/>
            <person name="Borin S."/>
            <person name="Daffonchio D."/>
        </authorList>
    </citation>
    <scope>NUCLEOTIDE SEQUENCE [LARGE SCALE GENOMIC DNA]</scope>
    <source>
        <strain evidence="1 2">E3</strain>
    </source>
</reference>
<comment type="caution">
    <text evidence="1">The sequence shown here is derived from an EMBL/GenBank/DDBJ whole genome shotgun (WGS) entry which is preliminary data.</text>
</comment>
<dbReference type="AlphaFoldDB" id="A0A2W0C0E0"/>
<proteinExistence type="predicted"/>
<gene>
    <name evidence="1" type="ORF">PIL02S_06475</name>
</gene>
<dbReference type="Proteomes" id="UP000247459">
    <property type="component" value="Unassembled WGS sequence"/>
</dbReference>
<organism evidence="1 2">
    <name type="scientific">Paenibacillus illinoisensis</name>
    <dbReference type="NCBI Taxonomy" id="59845"/>
    <lineage>
        <taxon>Bacteria</taxon>
        <taxon>Bacillati</taxon>
        <taxon>Bacillota</taxon>
        <taxon>Bacilli</taxon>
        <taxon>Bacillales</taxon>
        <taxon>Paenibacillaceae</taxon>
        <taxon>Paenibacillus</taxon>
    </lineage>
</organism>
<evidence type="ECO:0000313" key="2">
    <source>
        <dbReference type="Proteomes" id="UP000247459"/>
    </source>
</evidence>
<sequence>MDHSGSMIIKDNFQGVGDFQNNLAPVENRGMHGYINKNGKYIIKNVFTTADSFYMDLAVLHLMENGANWMK</sequence>
<protein>
    <submittedName>
        <fullName evidence="1">KWG Leptospira repeat protein</fullName>
    </submittedName>
</protein>
<dbReference type="Pfam" id="PF14903">
    <property type="entry name" value="WG_beta_rep"/>
    <property type="match status" value="2"/>
</dbReference>
<dbReference type="InterPro" id="IPR032774">
    <property type="entry name" value="WG_beta_rep"/>
</dbReference>
<dbReference type="RefSeq" id="WP_146239890.1">
    <property type="nucleotide sequence ID" value="NZ_PRLG01000034.1"/>
</dbReference>
<dbReference type="EMBL" id="PRLG01000034">
    <property type="protein sequence ID" value="PYY25673.1"/>
    <property type="molecule type" value="Genomic_DNA"/>
</dbReference>